<feature type="transmembrane region" description="Helical" evidence="7">
    <location>
        <begin position="42"/>
        <end position="63"/>
    </location>
</feature>
<dbReference type="InterPro" id="IPR036640">
    <property type="entry name" value="ABC1_TM_sf"/>
</dbReference>
<gene>
    <name evidence="10" type="ORF">DFQ59_101651</name>
</gene>
<keyword evidence="4 10" id="KW-0067">ATP-binding</keyword>
<dbReference type="RefSeq" id="WP_245937156.1">
    <property type="nucleotide sequence ID" value="NZ_QPJY01000001.1"/>
</dbReference>
<evidence type="ECO:0000256" key="5">
    <source>
        <dbReference type="ARBA" id="ARBA00022989"/>
    </source>
</evidence>
<feature type="transmembrane region" description="Helical" evidence="7">
    <location>
        <begin position="202"/>
        <end position="219"/>
    </location>
</feature>
<evidence type="ECO:0000256" key="3">
    <source>
        <dbReference type="ARBA" id="ARBA00022741"/>
    </source>
</evidence>
<evidence type="ECO:0000259" key="9">
    <source>
        <dbReference type="PROSITE" id="PS50929"/>
    </source>
</evidence>
<dbReference type="GO" id="GO:0016887">
    <property type="term" value="F:ATP hydrolysis activity"/>
    <property type="evidence" value="ECO:0007669"/>
    <property type="project" value="InterPro"/>
</dbReference>
<dbReference type="Gene3D" id="3.40.50.300">
    <property type="entry name" value="P-loop containing nucleotide triphosphate hydrolases"/>
    <property type="match status" value="1"/>
</dbReference>
<name>A0A369CGZ3_9GAMM</name>
<dbReference type="Pfam" id="PF00005">
    <property type="entry name" value="ABC_tran"/>
    <property type="match status" value="1"/>
</dbReference>
<dbReference type="InterPro" id="IPR039421">
    <property type="entry name" value="Type_1_exporter"/>
</dbReference>
<dbReference type="Proteomes" id="UP000252707">
    <property type="component" value="Unassembled WGS sequence"/>
</dbReference>
<dbReference type="SMART" id="SM00382">
    <property type="entry name" value="AAA"/>
    <property type="match status" value="1"/>
</dbReference>
<evidence type="ECO:0000256" key="7">
    <source>
        <dbReference type="SAM" id="Phobius"/>
    </source>
</evidence>
<dbReference type="SUPFAM" id="SSF90123">
    <property type="entry name" value="ABC transporter transmembrane region"/>
    <property type="match status" value="1"/>
</dbReference>
<dbReference type="InterPro" id="IPR011527">
    <property type="entry name" value="ABC1_TM_dom"/>
</dbReference>
<keyword evidence="3" id="KW-0547">Nucleotide-binding</keyword>
<dbReference type="InterPro" id="IPR027417">
    <property type="entry name" value="P-loop_NTPase"/>
</dbReference>
<feature type="transmembrane region" description="Helical" evidence="7">
    <location>
        <begin position="94"/>
        <end position="117"/>
    </location>
</feature>
<dbReference type="GO" id="GO:0015421">
    <property type="term" value="F:ABC-type oligopeptide transporter activity"/>
    <property type="evidence" value="ECO:0007669"/>
    <property type="project" value="TreeGrafter"/>
</dbReference>
<dbReference type="GO" id="GO:0005886">
    <property type="term" value="C:plasma membrane"/>
    <property type="evidence" value="ECO:0007669"/>
    <property type="project" value="UniProtKB-SubCell"/>
</dbReference>
<comment type="caution">
    <text evidence="10">The sequence shown here is derived from an EMBL/GenBank/DDBJ whole genome shotgun (WGS) entry which is preliminary data.</text>
</comment>
<evidence type="ECO:0000256" key="2">
    <source>
        <dbReference type="ARBA" id="ARBA00022692"/>
    </source>
</evidence>
<keyword evidence="2 7" id="KW-0812">Transmembrane</keyword>
<proteinExistence type="predicted"/>
<keyword evidence="5 7" id="KW-1133">Transmembrane helix</keyword>
<dbReference type="InterPro" id="IPR003439">
    <property type="entry name" value="ABC_transporter-like_ATP-bd"/>
</dbReference>
<dbReference type="GO" id="GO:0005524">
    <property type="term" value="F:ATP binding"/>
    <property type="evidence" value="ECO:0007669"/>
    <property type="project" value="UniProtKB-KW"/>
</dbReference>
<dbReference type="PROSITE" id="PS00211">
    <property type="entry name" value="ABC_TRANSPORTER_1"/>
    <property type="match status" value="1"/>
</dbReference>
<protein>
    <submittedName>
        <fullName evidence="10">ATP-binding cassette subfamily C protein</fullName>
    </submittedName>
</protein>
<organism evidence="10 11">
    <name type="scientific">Thioalbus denitrificans</name>
    <dbReference type="NCBI Taxonomy" id="547122"/>
    <lineage>
        <taxon>Bacteria</taxon>
        <taxon>Pseudomonadati</taxon>
        <taxon>Pseudomonadota</taxon>
        <taxon>Gammaproteobacteria</taxon>
        <taxon>Chromatiales</taxon>
        <taxon>Ectothiorhodospiraceae</taxon>
        <taxon>Thioalbus</taxon>
    </lineage>
</organism>
<keyword evidence="11" id="KW-1185">Reference proteome</keyword>
<accession>A0A369CGZ3</accession>
<dbReference type="InterPro" id="IPR017871">
    <property type="entry name" value="ABC_transporter-like_CS"/>
</dbReference>
<dbReference type="Gene3D" id="1.20.1560.10">
    <property type="entry name" value="ABC transporter type 1, transmembrane domain"/>
    <property type="match status" value="1"/>
</dbReference>
<evidence type="ECO:0000313" key="10">
    <source>
        <dbReference type="EMBL" id="RCX33350.1"/>
    </source>
</evidence>
<reference evidence="10 11" key="1">
    <citation type="submission" date="2018-07" db="EMBL/GenBank/DDBJ databases">
        <title>Genomic Encyclopedia of Type Strains, Phase IV (KMG-IV): sequencing the most valuable type-strain genomes for metagenomic binning, comparative biology and taxonomic classification.</title>
        <authorList>
            <person name="Goeker M."/>
        </authorList>
    </citation>
    <scope>NUCLEOTIDE SEQUENCE [LARGE SCALE GENOMIC DNA]</scope>
    <source>
        <strain evidence="10 11">DSM 26407</strain>
    </source>
</reference>
<dbReference type="PROSITE" id="PS50929">
    <property type="entry name" value="ABC_TM1F"/>
    <property type="match status" value="1"/>
</dbReference>
<sequence length="614" mass="67677">METTRADIRPFPAPPPVPAATEGTPYSWARIRELVLSHRRELILANLIAVLGTLASVPIPLLMPLLVDEVLLGKPGAAVAFMDRLFPAAWHGPLLYIGAVLALTLVLRVAALGLGVWQMRQFAVMAKDITYRIRRDLLGRLQRVSMAEYEILGSGTVASHFVTDVEAIDQFLGTGLSKFLVAVLTLTGTAAILLWMHWQLALFILFLNPLVIYLTTLMGRRVKQLKKRENSAFELFQECLTETLDAIQQVRAANRERYYLGLVDRRARAIRDRAAAYTWKSEAATRLSFVVFLFGFDVFRALSMLMVLFSGLSVGEMMAVFGYLWFMMGPVQEVLGIQYAHSAASGALGRINRLFDLHEEPHYPHLRDPFSGKLTTAVRLENVSFAYGDGPPVLDGVTLAIAPGEKVALVGASGGGKTTLVQVLLGLYTPTAGRVCFDGVPVTEIGLEVVRENVATVLQHPAIFNDTVRMNLTLGREASDAALWRALEVAQLRALVERLPAGLDTQVGRQGVRLSGGQRQRLAVARMVLTDPKVVILDEATSALDTETETRLHAALREYLAGRTTLIIAHRLSAVRQADRVYVFDAGHIIEEGHHDELIRADGLYARLYGKVQE</sequence>
<feature type="transmembrane region" description="Helical" evidence="7">
    <location>
        <begin position="179"/>
        <end position="196"/>
    </location>
</feature>
<feature type="domain" description="ABC transporter" evidence="8">
    <location>
        <begin position="378"/>
        <end position="611"/>
    </location>
</feature>
<dbReference type="CDD" id="cd07346">
    <property type="entry name" value="ABC_6TM_exporters"/>
    <property type="match status" value="1"/>
</dbReference>
<dbReference type="SUPFAM" id="SSF52540">
    <property type="entry name" value="P-loop containing nucleoside triphosphate hydrolases"/>
    <property type="match status" value="1"/>
</dbReference>
<feature type="domain" description="ABC transmembrane type-1" evidence="9">
    <location>
        <begin position="43"/>
        <end position="334"/>
    </location>
</feature>
<dbReference type="Pfam" id="PF00664">
    <property type="entry name" value="ABC_membrane"/>
    <property type="match status" value="1"/>
</dbReference>
<dbReference type="EMBL" id="QPJY01000001">
    <property type="protein sequence ID" value="RCX33350.1"/>
    <property type="molecule type" value="Genomic_DNA"/>
</dbReference>
<feature type="transmembrane region" description="Helical" evidence="7">
    <location>
        <begin position="305"/>
        <end position="326"/>
    </location>
</feature>
<evidence type="ECO:0000313" key="11">
    <source>
        <dbReference type="Proteomes" id="UP000252707"/>
    </source>
</evidence>
<comment type="subcellular location">
    <subcellularLocation>
        <location evidence="1">Cell membrane</location>
        <topology evidence="1">Multi-pass membrane protein</topology>
    </subcellularLocation>
</comment>
<evidence type="ECO:0000256" key="4">
    <source>
        <dbReference type="ARBA" id="ARBA00022840"/>
    </source>
</evidence>
<dbReference type="PROSITE" id="PS50893">
    <property type="entry name" value="ABC_TRANSPORTER_2"/>
    <property type="match status" value="1"/>
</dbReference>
<dbReference type="AlphaFoldDB" id="A0A369CGZ3"/>
<evidence type="ECO:0000256" key="1">
    <source>
        <dbReference type="ARBA" id="ARBA00004651"/>
    </source>
</evidence>
<evidence type="ECO:0000256" key="6">
    <source>
        <dbReference type="ARBA" id="ARBA00023136"/>
    </source>
</evidence>
<evidence type="ECO:0000259" key="8">
    <source>
        <dbReference type="PROSITE" id="PS50893"/>
    </source>
</evidence>
<keyword evidence="6 7" id="KW-0472">Membrane</keyword>
<dbReference type="PANTHER" id="PTHR43394">
    <property type="entry name" value="ATP-DEPENDENT PERMEASE MDL1, MITOCHONDRIAL"/>
    <property type="match status" value="1"/>
</dbReference>
<dbReference type="PANTHER" id="PTHR43394:SF1">
    <property type="entry name" value="ATP-BINDING CASSETTE SUB-FAMILY B MEMBER 10, MITOCHONDRIAL"/>
    <property type="match status" value="1"/>
</dbReference>
<dbReference type="InterPro" id="IPR003593">
    <property type="entry name" value="AAA+_ATPase"/>
</dbReference>
<dbReference type="FunFam" id="3.40.50.300:FF:001492">
    <property type="entry name" value="ABC transporter ATP-binding protein/permease"/>
    <property type="match status" value="1"/>
</dbReference>